<evidence type="ECO:0000313" key="5">
    <source>
        <dbReference type="Proteomes" id="UP001597545"/>
    </source>
</evidence>
<dbReference type="PANTHER" id="PTHR43877">
    <property type="entry name" value="AMINOALKYLPHOSPHONATE N-ACETYLTRANSFERASE-RELATED-RELATED"/>
    <property type="match status" value="1"/>
</dbReference>
<dbReference type="SUPFAM" id="SSF55729">
    <property type="entry name" value="Acyl-CoA N-acyltransferases (Nat)"/>
    <property type="match status" value="1"/>
</dbReference>
<evidence type="ECO:0000256" key="1">
    <source>
        <dbReference type="ARBA" id="ARBA00022679"/>
    </source>
</evidence>
<dbReference type="Gene3D" id="3.40.630.30">
    <property type="match status" value="1"/>
</dbReference>
<organism evidence="4 5">
    <name type="scientific">Sphingobacterium suaedae</name>
    <dbReference type="NCBI Taxonomy" id="1686402"/>
    <lineage>
        <taxon>Bacteria</taxon>
        <taxon>Pseudomonadati</taxon>
        <taxon>Bacteroidota</taxon>
        <taxon>Sphingobacteriia</taxon>
        <taxon>Sphingobacteriales</taxon>
        <taxon>Sphingobacteriaceae</taxon>
        <taxon>Sphingobacterium</taxon>
    </lineage>
</organism>
<dbReference type="InterPro" id="IPR000182">
    <property type="entry name" value="GNAT_dom"/>
</dbReference>
<comment type="caution">
    <text evidence="4">The sequence shown here is derived from an EMBL/GenBank/DDBJ whole genome shotgun (WGS) entry which is preliminary data.</text>
</comment>
<feature type="domain" description="N-acetyltransferase" evidence="3">
    <location>
        <begin position="1"/>
        <end position="148"/>
    </location>
</feature>
<keyword evidence="1 4" id="KW-0808">Transferase</keyword>
<proteinExistence type="predicted"/>
<dbReference type="EC" id="2.3.-.-" evidence="4"/>
<dbReference type="InterPro" id="IPR050832">
    <property type="entry name" value="Bact_Acetyltransf"/>
</dbReference>
<keyword evidence="5" id="KW-1185">Reference proteome</keyword>
<sequence length="148" mass="17015">MIKQANVADLEDIISLFEAYRTFYRHPSDLQGCRKFLTERLAHKESVIFIVYLEGKPVGFTQLYPKYSSARLAKNWILNDLFVDSDARNRGLGQQLIQTAVEFAQIDGATFVQLETQVENVIAQSLYKKMGFALQEPDTEFLVFKKQV</sequence>
<accession>A0ABW5KL19</accession>
<dbReference type="PROSITE" id="PS51186">
    <property type="entry name" value="GNAT"/>
    <property type="match status" value="1"/>
</dbReference>
<dbReference type="CDD" id="cd04301">
    <property type="entry name" value="NAT_SF"/>
    <property type="match status" value="1"/>
</dbReference>
<dbReference type="PANTHER" id="PTHR43877:SF2">
    <property type="entry name" value="AMINOALKYLPHOSPHONATE N-ACETYLTRANSFERASE-RELATED"/>
    <property type="match status" value="1"/>
</dbReference>
<dbReference type="InterPro" id="IPR016181">
    <property type="entry name" value="Acyl_CoA_acyltransferase"/>
</dbReference>
<dbReference type="EMBL" id="JBHULR010000005">
    <property type="protein sequence ID" value="MFD2548540.1"/>
    <property type="molecule type" value="Genomic_DNA"/>
</dbReference>
<evidence type="ECO:0000259" key="3">
    <source>
        <dbReference type="PROSITE" id="PS51186"/>
    </source>
</evidence>
<reference evidence="5" key="1">
    <citation type="journal article" date="2019" name="Int. J. Syst. Evol. Microbiol.">
        <title>The Global Catalogue of Microorganisms (GCM) 10K type strain sequencing project: providing services to taxonomists for standard genome sequencing and annotation.</title>
        <authorList>
            <consortium name="The Broad Institute Genomics Platform"/>
            <consortium name="The Broad Institute Genome Sequencing Center for Infectious Disease"/>
            <person name="Wu L."/>
            <person name="Ma J."/>
        </authorList>
    </citation>
    <scope>NUCLEOTIDE SEQUENCE [LARGE SCALE GENOMIC DNA]</scope>
    <source>
        <strain evidence="5">KCTC 42662</strain>
    </source>
</reference>
<evidence type="ECO:0000313" key="4">
    <source>
        <dbReference type="EMBL" id="MFD2548540.1"/>
    </source>
</evidence>
<evidence type="ECO:0000256" key="2">
    <source>
        <dbReference type="ARBA" id="ARBA00023315"/>
    </source>
</evidence>
<dbReference type="RefSeq" id="WP_380904413.1">
    <property type="nucleotide sequence ID" value="NZ_JBHUEG010000004.1"/>
</dbReference>
<dbReference type="GO" id="GO:0016746">
    <property type="term" value="F:acyltransferase activity"/>
    <property type="evidence" value="ECO:0007669"/>
    <property type="project" value="UniProtKB-KW"/>
</dbReference>
<name>A0ABW5KL19_9SPHI</name>
<dbReference type="Pfam" id="PF00583">
    <property type="entry name" value="Acetyltransf_1"/>
    <property type="match status" value="1"/>
</dbReference>
<dbReference type="Proteomes" id="UP001597545">
    <property type="component" value="Unassembled WGS sequence"/>
</dbReference>
<protein>
    <submittedName>
        <fullName evidence="4">GNAT family N-acetyltransferase</fullName>
        <ecNumber evidence="4">2.3.-.-</ecNumber>
    </submittedName>
</protein>
<keyword evidence="2 4" id="KW-0012">Acyltransferase</keyword>
<gene>
    <name evidence="4" type="ORF">ACFSR5_12880</name>
</gene>